<dbReference type="STRING" id="686832.A0A0C2YDJ6"/>
<feature type="coiled-coil region" evidence="1">
    <location>
        <begin position="318"/>
        <end position="425"/>
    </location>
</feature>
<dbReference type="OrthoDB" id="2289094at2759"/>
<proteinExistence type="predicted"/>
<evidence type="ECO:0000256" key="2">
    <source>
        <dbReference type="SAM" id="MobiDB-lite"/>
    </source>
</evidence>
<organism evidence="3 4">
    <name type="scientific">Hebeloma cylindrosporum</name>
    <dbReference type="NCBI Taxonomy" id="76867"/>
    <lineage>
        <taxon>Eukaryota</taxon>
        <taxon>Fungi</taxon>
        <taxon>Dikarya</taxon>
        <taxon>Basidiomycota</taxon>
        <taxon>Agaricomycotina</taxon>
        <taxon>Agaricomycetes</taxon>
        <taxon>Agaricomycetidae</taxon>
        <taxon>Agaricales</taxon>
        <taxon>Agaricineae</taxon>
        <taxon>Hymenogastraceae</taxon>
        <taxon>Hebeloma</taxon>
    </lineage>
</organism>
<feature type="coiled-coil region" evidence="1">
    <location>
        <begin position="486"/>
        <end position="541"/>
    </location>
</feature>
<feature type="compositionally biased region" description="Polar residues" evidence="2">
    <location>
        <begin position="148"/>
        <end position="167"/>
    </location>
</feature>
<feature type="coiled-coil region" evidence="1">
    <location>
        <begin position="578"/>
        <end position="666"/>
    </location>
</feature>
<dbReference type="Proteomes" id="UP000053424">
    <property type="component" value="Unassembled WGS sequence"/>
</dbReference>
<feature type="compositionally biased region" description="Polar residues" evidence="2">
    <location>
        <begin position="193"/>
        <end position="203"/>
    </location>
</feature>
<feature type="compositionally biased region" description="Low complexity" evidence="2">
    <location>
        <begin position="226"/>
        <end position="237"/>
    </location>
</feature>
<feature type="coiled-coil region" evidence="1">
    <location>
        <begin position="818"/>
        <end position="878"/>
    </location>
</feature>
<keyword evidence="4" id="KW-1185">Reference proteome</keyword>
<dbReference type="HOGENOM" id="CLU_012018_0_0_1"/>
<gene>
    <name evidence="3" type="ORF">M413DRAFT_15962</name>
</gene>
<reference evidence="4" key="2">
    <citation type="submission" date="2015-01" db="EMBL/GenBank/DDBJ databases">
        <title>Evolutionary Origins and Diversification of the Mycorrhizal Mutualists.</title>
        <authorList>
            <consortium name="DOE Joint Genome Institute"/>
            <consortium name="Mycorrhizal Genomics Consortium"/>
            <person name="Kohler A."/>
            <person name="Kuo A."/>
            <person name="Nagy L.G."/>
            <person name="Floudas D."/>
            <person name="Copeland A."/>
            <person name="Barry K.W."/>
            <person name="Cichocki N."/>
            <person name="Veneault-Fourrey C."/>
            <person name="LaButti K."/>
            <person name="Lindquist E.A."/>
            <person name="Lipzen A."/>
            <person name="Lundell T."/>
            <person name="Morin E."/>
            <person name="Murat C."/>
            <person name="Riley R."/>
            <person name="Ohm R."/>
            <person name="Sun H."/>
            <person name="Tunlid A."/>
            <person name="Henrissat B."/>
            <person name="Grigoriev I.V."/>
            <person name="Hibbett D.S."/>
            <person name="Martin F."/>
        </authorList>
    </citation>
    <scope>NUCLEOTIDE SEQUENCE [LARGE SCALE GENOMIC DNA]</scope>
    <source>
        <strain evidence="4">h7</strain>
    </source>
</reference>
<feature type="coiled-coil region" evidence="1">
    <location>
        <begin position="930"/>
        <end position="985"/>
    </location>
</feature>
<feature type="coiled-coil region" evidence="1">
    <location>
        <begin position="720"/>
        <end position="775"/>
    </location>
</feature>
<accession>A0A0C2YDJ6</accession>
<feature type="compositionally biased region" description="Polar residues" evidence="2">
    <location>
        <begin position="249"/>
        <end position="258"/>
    </location>
</feature>
<feature type="compositionally biased region" description="Polar residues" evidence="2">
    <location>
        <begin position="48"/>
        <end position="63"/>
    </location>
</feature>
<keyword evidence="1" id="KW-0175">Coiled coil</keyword>
<evidence type="ECO:0000256" key="1">
    <source>
        <dbReference type="SAM" id="Coils"/>
    </source>
</evidence>
<protein>
    <submittedName>
        <fullName evidence="3">Uncharacterized protein</fullName>
    </submittedName>
</protein>
<evidence type="ECO:0000313" key="3">
    <source>
        <dbReference type="EMBL" id="KIM47878.1"/>
    </source>
</evidence>
<feature type="region of interest" description="Disordered" evidence="2">
    <location>
        <begin position="880"/>
        <end position="901"/>
    </location>
</feature>
<feature type="compositionally biased region" description="Low complexity" evidence="2">
    <location>
        <begin position="880"/>
        <end position="896"/>
    </location>
</feature>
<dbReference type="AlphaFoldDB" id="A0A0C2YDJ6"/>
<reference evidence="3 4" key="1">
    <citation type="submission" date="2014-04" db="EMBL/GenBank/DDBJ databases">
        <authorList>
            <consortium name="DOE Joint Genome Institute"/>
            <person name="Kuo A."/>
            <person name="Gay G."/>
            <person name="Dore J."/>
            <person name="Kohler A."/>
            <person name="Nagy L.G."/>
            <person name="Floudas D."/>
            <person name="Copeland A."/>
            <person name="Barry K.W."/>
            <person name="Cichocki N."/>
            <person name="Veneault-Fourrey C."/>
            <person name="LaButti K."/>
            <person name="Lindquist E.A."/>
            <person name="Lipzen A."/>
            <person name="Lundell T."/>
            <person name="Morin E."/>
            <person name="Murat C."/>
            <person name="Sun H."/>
            <person name="Tunlid A."/>
            <person name="Henrissat B."/>
            <person name="Grigoriev I.V."/>
            <person name="Hibbett D.S."/>
            <person name="Martin F."/>
            <person name="Nordberg H.P."/>
            <person name="Cantor M.N."/>
            <person name="Hua S.X."/>
        </authorList>
    </citation>
    <scope>NUCLEOTIDE SEQUENCE [LARGE SCALE GENOMIC DNA]</scope>
    <source>
        <strain evidence="4">h7</strain>
    </source>
</reference>
<sequence>MAEIDRLPVSAEGSPVVPIADDMLDGEHEDQGQPENTLSAVRGEQTLHGDSNGTEGLNVSAERTQLIEESAAKAGDSKEPIAAKNKGAMSVNPPVKKANGGPPTPTVKKIINSGTFGTGSVKPAGTKPVSQAPATAASKATAPPLRKPTTSTPAASSKPLMTSSVSSKPPIVGAGSSRRASVAPVKTPAPPNVRQSLSASTNAKPAPDMAPVRNTVVSPTGSVGSAKAATPAARPRASVSEAVKKAPLSSRSSVTGSVKATAPTKVTPLSRSSASAPAKATRPASSISSIKEIKEDAKEDGNAFLELQSQLNEVTKSLDAKGLVVADLEAQIENLEASLTTALSEVELKSADLKKLMESKATVDLTLEEAQMSLSKVQAEFDELEDANSGAAVQSSVVQALHTQIQELEVALSSSKETVEVLEETGAAAASSAAEAASVEREALLKAQADFKAISEEVEALKVSHTMALEDSLGQIAELRERSSVTATLEAQIASLKAEKEESANKLSELEIEILELKESQEGLEDTRDTLQRRIATLEDDLAMAAVTSGLAAEAATKKEMEHAQAVEALIGQHKKELEADSVRFDELKATLEALQKEHSEALVLYERCKQNLVDNEGRHASELMALEDAQVAQQAAHAAELEKVMKELQNQENIYNSKVDIVKAEHSRLLDEAFERAKNEAAQAHSQELQTLRSTSNATIEQIQSANIIALENIKADHASALEDEVNGLQKQITKLNIELKATQDDLAKAKAALETSHNEVETLTKQRDEARAQAQAAPSLSSEYAEELSRVTTELSISKNDLQAVTDMLTFTESSMAELSDNHKKELEEAARIRADEILKLRSEHDREVTTFATQKSELLVKLSDLEGELATVKADIAAQGSSSSRSNGNVISQPATSPAVTKEELAKLHEAHNLKIYDLQAEHDKSAKHARDELEAAYNKISELQQDITRKAMEIQYLEQDQEESQEQITRLKEDLNSLTEKLANS</sequence>
<evidence type="ECO:0000313" key="4">
    <source>
        <dbReference type="Proteomes" id="UP000053424"/>
    </source>
</evidence>
<feature type="region of interest" description="Disordered" evidence="2">
    <location>
        <begin position="1"/>
        <end position="287"/>
    </location>
</feature>
<feature type="compositionally biased region" description="Low complexity" evidence="2">
    <location>
        <begin position="132"/>
        <end position="144"/>
    </location>
</feature>
<dbReference type="EMBL" id="KN831769">
    <property type="protein sequence ID" value="KIM47878.1"/>
    <property type="molecule type" value="Genomic_DNA"/>
</dbReference>
<name>A0A0C2YDJ6_HEBCY</name>